<sequence length="200" mass="22559">MNHFIYATGLKKIVKLDEHSTFQDFLDQQQYSTSGVLRYEKIFGHGFVSTGGLDTTKEFVESLDLKSDQIVLDVGCGIGGGDIYIAETYGCSVIGIDLSVNMVSYEIGDVMCHEFQPNSFDVIYSRDTILHISDKKTLFSRLYGWLKPGGRLFISDYTCAPKSEWSKEYAEYVDQRRYTLLTVAEYGKVLESVGFKNVDA</sequence>
<dbReference type="AlphaFoldDB" id="A0A817ABK0"/>
<protein>
    <recommendedName>
        <fullName evidence="5">phosphoethanolamine N-methyltransferase</fullName>
        <ecNumber evidence="5">2.1.1.103</ecNumber>
    </recommendedName>
</protein>
<evidence type="ECO:0000256" key="7">
    <source>
        <dbReference type="ARBA" id="ARBA00047841"/>
    </source>
</evidence>
<evidence type="ECO:0000313" key="8">
    <source>
        <dbReference type="EMBL" id="CAF2262638.1"/>
    </source>
</evidence>
<dbReference type="Gene3D" id="3.40.50.150">
    <property type="entry name" value="Vaccinia Virus protein VP39"/>
    <property type="match status" value="1"/>
</dbReference>
<keyword evidence="3" id="KW-0489">Methyltransferase</keyword>
<name>A0A817ABK0_9BILA</name>
<evidence type="ECO:0000256" key="1">
    <source>
        <dbReference type="ARBA" id="ARBA00004969"/>
    </source>
</evidence>
<dbReference type="Pfam" id="PF13489">
    <property type="entry name" value="Methyltransf_23"/>
    <property type="match status" value="1"/>
</dbReference>
<reference evidence="8" key="1">
    <citation type="submission" date="2021-02" db="EMBL/GenBank/DDBJ databases">
        <authorList>
            <person name="Nowell W R."/>
        </authorList>
    </citation>
    <scope>NUCLEOTIDE SEQUENCE</scope>
</reference>
<evidence type="ECO:0000256" key="6">
    <source>
        <dbReference type="ARBA" id="ARBA00047619"/>
    </source>
</evidence>
<evidence type="ECO:0000256" key="2">
    <source>
        <dbReference type="ARBA" id="ARBA00005189"/>
    </source>
</evidence>
<dbReference type="CDD" id="cd02440">
    <property type="entry name" value="AdoMet_MTases"/>
    <property type="match status" value="1"/>
</dbReference>
<evidence type="ECO:0000256" key="4">
    <source>
        <dbReference type="ARBA" id="ARBA00022679"/>
    </source>
</evidence>
<dbReference type="GO" id="GO:0000234">
    <property type="term" value="F:phosphoethanolamine N-methyltransferase activity"/>
    <property type="evidence" value="ECO:0007669"/>
    <property type="project" value="UniProtKB-EC"/>
</dbReference>
<dbReference type="GO" id="GO:0032259">
    <property type="term" value="P:methylation"/>
    <property type="evidence" value="ECO:0007669"/>
    <property type="project" value="UniProtKB-KW"/>
</dbReference>
<evidence type="ECO:0000256" key="5">
    <source>
        <dbReference type="ARBA" id="ARBA00035674"/>
    </source>
</evidence>
<dbReference type="EC" id="2.1.1.103" evidence="5"/>
<accession>A0A817ABK0</accession>
<keyword evidence="4" id="KW-0808">Transferase</keyword>
<dbReference type="InterPro" id="IPR029063">
    <property type="entry name" value="SAM-dependent_MTases_sf"/>
</dbReference>
<comment type="caution">
    <text evidence="8">The sequence shown here is derived from an EMBL/GenBank/DDBJ whole genome shotgun (WGS) entry which is preliminary data.</text>
</comment>
<organism evidence="8 9">
    <name type="scientific">Rotaria magnacalcarata</name>
    <dbReference type="NCBI Taxonomy" id="392030"/>
    <lineage>
        <taxon>Eukaryota</taxon>
        <taxon>Metazoa</taxon>
        <taxon>Spiralia</taxon>
        <taxon>Gnathifera</taxon>
        <taxon>Rotifera</taxon>
        <taxon>Eurotatoria</taxon>
        <taxon>Bdelloidea</taxon>
        <taxon>Philodinida</taxon>
        <taxon>Philodinidae</taxon>
        <taxon>Rotaria</taxon>
    </lineage>
</organism>
<evidence type="ECO:0000313" key="9">
    <source>
        <dbReference type="Proteomes" id="UP000663887"/>
    </source>
</evidence>
<comment type="catalytic activity">
    <reaction evidence="7">
        <text>N-methylethanolamine phosphate + S-adenosyl-L-methionine = N,N-dimethylethanolamine phosphate + S-adenosyl-L-homocysteine + H(+)</text>
        <dbReference type="Rhea" id="RHEA:25321"/>
        <dbReference type="ChEBI" id="CHEBI:15378"/>
        <dbReference type="ChEBI" id="CHEBI:57781"/>
        <dbReference type="ChEBI" id="CHEBI:57856"/>
        <dbReference type="ChEBI" id="CHEBI:58641"/>
        <dbReference type="ChEBI" id="CHEBI:59789"/>
        <dbReference type="EC" id="2.1.1.103"/>
    </reaction>
    <physiologicalReaction direction="left-to-right" evidence="7">
        <dbReference type="Rhea" id="RHEA:25322"/>
    </physiologicalReaction>
</comment>
<evidence type="ECO:0000256" key="3">
    <source>
        <dbReference type="ARBA" id="ARBA00022603"/>
    </source>
</evidence>
<comment type="pathway">
    <text evidence="2">Lipid metabolism.</text>
</comment>
<dbReference type="PANTHER" id="PTHR44307">
    <property type="entry name" value="PHOSPHOETHANOLAMINE METHYLTRANSFERASE"/>
    <property type="match status" value="1"/>
</dbReference>
<dbReference type="SUPFAM" id="SSF53335">
    <property type="entry name" value="S-adenosyl-L-methionine-dependent methyltransferases"/>
    <property type="match status" value="1"/>
</dbReference>
<comment type="pathway">
    <text evidence="1">Phospholipid metabolism; phosphatidylcholine biosynthesis.</text>
</comment>
<comment type="catalytic activity">
    <reaction evidence="6">
        <text>N,N-dimethylethanolamine phosphate + S-adenosyl-L-methionine = phosphocholine + S-adenosyl-L-homocysteine + H(+)</text>
        <dbReference type="Rhea" id="RHEA:25325"/>
        <dbReference type="ChEBI" id="CHEBI:15378"/>
        <dbReference type="ChEBI" id="CHEBI:57856"/>
        <dbReference type="ChEBI" id="CHEBI:58641"/>
        <dbReference type="ChEBI" id="CHEBI:59789"/>
        <dbReference type="ChEBI" id="CHEBI:295975"/>
        <dbReference type="EC" id="2.1.1.103"/>
    </reaction>
    <physiologicalReaction direction="left-to-right" evidence="6">
        <dbReference type="Rhea" id="RHEA:25326"/>
    </physiologicalReaction>
</comment>
<dbReference type="EMBL" id="CAJNRG010018795">
    <property type="protein sequence ID" value="CAF2262638.1"/>
    <property type="molecule type" value="Genomic_DNA"/>
</dbReference>
<proteinExistence type="predicted"/>
<dbReference type="PANTHER" id="PTHR44307:SF2">
    <property type="entry name" value="PHOSPHOETHANOLAMINE METHYLTRANSFERASE ISOFORM X1"/>
    <property type="match status" value="1"/>
</dbReference>
<gene>
    <name evidence="8" type="ORF">XDN619_LOCUS36275</name>
</gene>
<dbReference type="Proteomes" id="UP000663887">
    <property type="component" value="Unassembled WGS sequence"/>
</dbReference>